<feature type="region of interest" description="Disordered" evidence="6">
    <location>
        <begin position="994"/>
        <end position="1027"/>
    </location>
</feature>
<evidence type="ECO:0000259" key="9">
    <source>
        <dbReference type="Pfam" id="PF23097"/>
    </source>
</evidence>
<keyword evidence="7" id="KW-0472">Membrane</keyword>
<dbReference type="InterPro" id="IPR015943">
    <property type="entry name" value="WD40/YVTN_repeat-like_dom_sf"/>
</dbReference>
<feature type="region of interest" description="Disordered" evidence="6">
    <location>
        <begin position="574"/>
        <end position="859"/>
    </location>
</feature>
<sequence length="1415" mass="154140">MSFPKVYTVNGPSSTSSASLPSWVTIKARPTRTSSGHKKRVKTQRELGQLELIQDFSFPSAAIKIRTTADGQHALGTGTYKPMIKCWDLGELTEKFTRVTDAENVDFVMLSTDWTKSLHLRRDRSLQLHTQGGLHHTVRLPIYGRALGYHSPSADALVACTGTEVFRFNLEEGRYMTPLNVASGWGNGMEDTVEGVNALDVNPVHGLWSFGLDGGGGVVEFWDPRSRTALTRLNLPATALLPAESDHNALYSAGTRLSVTSLKSHPTDGLSIAVGTSTGHTLLYDLRSPSPFAVKDQGYGESVRCVDWLRGGGQHEDSGRVISADSKVIKVWDKNEPARNHLSLHPPNPLVDLHCVPDSGLLFAACDASPINTYYIPDFGPAPRWASFLDNVTEEMADDPTSSTAYQDYKFVDRAELETLGLTHLIGTPALRPYMHGFFLALKLYQTARLIANPQSYAEHREKIVEERLAKKAESRIRAKREQPKVNKALAERLRKEQERLDAVEARKAAKRAERAAANGEAVEEEAAEGEGEGEGEGKKEKSRKDAVLLDPRFAEMFSNPDFEIDEGSKTFQLLNPATSHNARLRTAVEEEEDDSDRSSAGLSDEESEPESEPEQESEPEESDEDMDEDEEDEEQEDSGDGEEYSDASASEDEHEAKPKSAFPLARGARPKLQGATVSKPQTFGQRLHASRKPEKDEKPEGVLAMRRSADGGMEMSFIPKSGGSKGKLEDEDDEYGGGGYRRRSRVETFGAGLEKGGHEEEDEMQGRNGRTKRRHIERSASKNAFRRSSSSPSPEPPSLRNTPRSAFAPLPPVSNGHGNARDKKRSSSRSSHRRQSTSNGAPQRPPLRPDGPGWMSHYLGSASSAGGWMPESVDGDGFVFVKADDTEVEHQQKRRGSSSPNEARPASANGTHVRTGPPKKLPPDVTAHPVQARVTLLPSTVLGIRLNRKRCEDIILLSAVVFAIYKLAYGWGEWAVAGGELAACQKADFRTAHATHHQRRVRHPPRAHDSARRGRACPTKISGYRNGHPGQGEPALGAVCQRSVLCVPAQPGRQPELDHERCVDPGRRGSRERRVPRLRLWHRGEGIQPDTAVPPGWVIEQPLVNPSTPIRHITGVASSVSDATKALSALAISRRNAVQLFTLCSFVLLVQLSWSLRHELKRAKASVAAGEESSGTYWLKRGELRRNLAVIGFAFFVTACCLVVKAVTARIGHGVWSDMSPSDIVIATLFYQFCIYVCVRLARRGFTLGEMGIVTHAGTALFMETVNMTRTKTDPSLPHRVHQDVPPADATPHLPALAHPRLTSNRLPPVAPALPVPAAGAAAGPPPPLPARKGAAPPPPGARFLRRRGSDRNGCRGVVGVVVSRPPRPVAVDAAVPSPGPARVDPPRADQLLGAARALLGGGVAAPTQPRKEA</sequence>
<feature type="region of interest" description="Disordered" evidence="6">
    <location>
        <begin position="512"/>
        <end position="547"/>
    </location>
</feature>
<evidence type="ECO:0000313" key="11">
    <source>
        <dbReference type="EMBL" id="EKD02272.1"/>
    </source>
</evidence>
<feature type="compositionally biased region" description="Acidic residues" evidence="6">
    <location>
        <begin position="522"/>
        <end position="535"/>
    </location>
</feature>
<evidence type="ECO:0000259" key="10">
    <source>
        <dbReference type="Pfam" id="PF23098"/>
    </source>
</evidence>
<dbReference type="HOGENOM" id="CLU_254299_0_0_1"/>
<evidence type="ECO:0000259" key="8">
    <source>
        <dbReference type="Pfam" id="PF08159"/>
    </source>
</evidence>
<feature type="region of interest" description="Disordered" evidence="6">
    <location>
        <begin position="1273"/>
        <end position="1354"/>
    </location>
</feature>
<dbReference type="GO" id="GO:0032040">
    <property type="term" value="C:small-subunit processome"/>
    <property type="evidence" value="ECO:0007669"/>
    <property type="project" value="TreeGrafter"/>
</dbReference>
<feature type="compositionally biased region" description="Basic residues" evidence="6">
    <location>
        <begin position="994"/>
        <end position="1006"/>
    </location>
</feature>
<evidence type="ECO:0000256" key="3">
    <source>
        <dbReference type="ARBA" id="ARBA00022574"/>
    </source>
</evidence>
<keyword evidence="5" id="KW-0539">Nucleus</keyword>
<keyword evidence="3" id="KW-0853">WD repeat</keyword>
<reference evidence="11 12" key="1">
    <citation type="journal article" date="2012" name="Eukaryot. Cell">
        <title>Genome sequence of the Trichosporon asahii environmental strain CBS 8904.</title>
        <authorList>
            <person name="Yang R.Y."/>
            <person name="Li H.T."/>
            <person name="Zhu H."/>
            <person name="Zhou G.P."/>
            <person name="Wang M."/>
            <person name="Wang L."/>
        </authorList>
    </citation>
    <scope>NUCLEOTIDE SEQUENCE [LARGE SCALE GENOMIC DNA]</scope>
    <source>
        <strain evidence="11 12">CBS 8904</strain>
    </source>
</reference>
<name>K1VRZ2_TRIAC</name>
<dbReference type="InterPro" id="IPR012580">
    <property type="entry name" value="NUC153"/>
</dbReference>
<dbReference type="InterPro" id="IPR056551">
    <property type="entry name" value="Beta-prop_NOL10_N"/>
</dbReference>
<feature type="domain" description="NUC153" evidence="8">
    <location>
        <begin position="551"/>
        <end position="578"/>
    </location>
</feature>
<comment type="subcellular location">
    <subcellularLocation>
        <location evidence="1">Nucleus</location>
        <location evidence="1">Nucleolus</location>
    </subcellularLocation>
</comment>
<feature type="domain" description="Nucleolar protein 10-like N-terminal" evidence="10">
    <location>
        <begin position="15"/>
        <end position="398"/>
    </location>
</feature>
<comment type="caution">
    <text evidence="11">The sequence shown here is derived from an EMBL/GenBank/DDBJ whole genome shotgun (WGS) entry which is preliminary data.</text>
</comment>
<evidence type="ECO:0000256" key="1">
    <source>
        <dbReference type="ARBA" id="ARBA00004604"/>
    </source>
</evidence>
<dbReference type="Pfam" id="PF23098">
    <property type="entry name" value="Beta-prop_NOL10_N"/>
    <property type="match status" value="1"/>
</dbReference>
<dbReference type="SUPFAM" id="SSF50978">
    <property type="entry name" value="WD40 repeat-like"/>
    <property type="match status" value="1"/>
</dbReference>
<feature type="transmembrane region" description="Helical" evidence="7">
    <location>
        <begin position="1138"/>
        <end position="1157"/>
    </location>
</feature>
<dbReference type="PANTHER" id="PTHR14927">
    <property type="entry name" value="NUCLEOLAR PROTEIN 10"/>
    <property type="match status" value="1"/>
</dbReference>
<dbReference type="GO" id="GO:0000462">
    <property type="term" value="P:maturation of SSU-rRNA from tricistronic rRNA transcript (SSU-rRNA, 5.8S rRNA, LSU-rRNA)"/>
    <property type="evidence" value="ECO:0007669"/>
    <property type="project" value="TreeGrafter"/>
</dbReference>
<keyword evidence="12" id="KW-1185">Reference proteome</keyword>
<evidence type="ECO:0000256" key="2">
    <source>
        <dbReference type="ARBA" id="ARBA00005264"/>
    </source>
</evidence>
<dbReference type="InterPro" id="IPR036322">
    <property type="entry name" value="WD40_repeat_dom_sf"/>
</dbReference>
<evidence type="ECO:0000256" key="7">
    <source>
        <dbReference type="SAM" id="Phobius"/>
    </source>
</evidence>
<feature type="compositionally biased region" description="Acidic residues" evidence="6">
    <location>
        <begin position="604"/>
        <end position="654"/>
    </location>
</feature>
<organism evidence="11 12">
    <name type="scientific">Trichosporon asahii var. asahii (strain CBS 8904)</name>
    <name type="common">Yeast</name>
    <dbReference type="NCBI Taxonomy" id="1220162"/>
    <lineage>
        <taxon>Eukaryota</taxon>
        <taxon>Fungi</taxon>
        <taxon>Dikarya</taxon>
        <taxon>Basidiomycota</taxon>
        <taxon>Agaricomycotina</taxon>
        <taxon>Tremellomycetes</taxon>
        <taxon>Trichosporonales</taxon>
        <taxon>Trichosporonaceae</taxon>
        <taxon>Trichosporon</taxon>
    </lineage>
</organism>
<dbReference type="EMBL" id="AMBO01000294">
    <property type="protein sequence ID" value="EKD02272.1"/>
    <property type="molecule type" value="Genomic_DNA"/>
</dbReference>
<feature type="region of interest" description="Disordered" evidence="6">
    <location>
        <begin position="888"/>
        <end position="928"/>
    </location>
</feature>
<feature type="transmembrane region" description="Helical" evidence="7">
    <location>
        <begin position="1189"/>
        <end position="1213"/>
    </location>
</feature>
<dbReference type="Pfam" id="PF08159">
    <property type="entry name" value="NUC153"/>
    <property type="match status" value="1"/>
</dbReference>
<feature type="compositionally biased region" description="Basic and acidic residues" evidence="6">
    <location>
        <begin position="536"/>
        <end position="547"/>
    </location>
</feature>
<protein>
    <submittedName>
        <fullName evidence="11">rRNA processing-related protein</fullName>
    </submittedName>
</protein>
<dbReference type="Pfam" id="PF23097">
    <property type="entry name" value="NOL10_2nd"/>
    <property type="match status" value="1"/>
</dbReference>
<feature type="transmembrane region" description="Helical" evidence="7">
    <location>
        <begin position="1225"/>
        <end position="1243"/>
    </location>
</feature>
<evidence type="ECO:0000256" key="5">
    <source>
        <dbReference type="ARBA" id="ARBA00023242"/>
    </source>
</evidence>
<dbReference type="GO" id="GO:0030686">
    <property type="term" value="C:90S preribosome"/>
    <property type="evidence" value="ECO:0007669"/>
    <property type="project" value="TreeGrafter"/>
</dbReference>
<evidence type="ECO:0000313" key="12">
    <source>
        <dbReference type="Proteomes" id="UP000006757"/>
    </source>
</evidence>
<evidence type="ECO:0000256" key="4">
    <source>
        <dbReference type="ARBA" id="ARBA00022737"/>
    </source>
</evidence>
<feature type="compositionally biased region" description="Pro residues" evidence="6">
    <location>
        <begin position="1325"/>
        <end position="1342"/>
    </location>
</feature>
<keyword evidence="7" id="KW-0812">Transmembrane</keyword>
<accession>K1VRZ2</accession>
<dbReference type="OrthoDB" id="273340at2759"/>
<evidence type="ECO:0000256" key="6">
    <source>
        <dbReference type="SAM" id="MobiDB-lite"/>
    </source>
</evidence>
<dbReference type="InterPro" id="IPR056550">
    <property type="entry name" value="NOL10_2nd"/>
</dbReference>
<gene>
    <name evidence="11" type="ORF">A1Q2_03419</name>
</gene>
<comment type="similarity">
    <text evidence="2">Belongs to the WD repeat NOL10/ENP2 family.</text>
</comment>
<feature type="compositionally biased region" description="Polar residues" evidence="6">
    <location>
        <begin position="676"/>
        <end position="685"/>
    </location>
</feature>
<feature type="compositionally biased region" description="Basic residues" evidence="6">
    <location>
        <begin position="823"/>
        <end position="836"/>
    </location>
</feature>
<dbReference type="InParanoid" id="K1VRZ2"/>
<dbReference type="PANTHER" id="PTHR14927:SF0">
    <property type="entry name" value="NUCLEOLAR PROTEIN 10"/>
    <property type="match status" value="1"/>
</dbReference>
<keyword evidence="7" id="KW-1133">Transmembrane helix</keyword>
<feature type="domain" description="Nucleolar protein 10-like second" evidence="9">
    <location>
        <begin position="406"/>
        <end position="453"/>
    </location>
</feature>
<dbReference type="Proteomes" id="UP000006757">
    <property type="component" value="Unassembled WGS sequence"/>
</dbReference>
<dbReference type="eggNOG" id="KOG2321">
    <property type="taxonomic scope" value="Eukaryota"/>
</dbReference>
<keyword evidence="4" id="KW-0677">Repeat</keyword>
<feature type="compositionally biased region" description="Basic and acidic residues" evidence="6">
    <location>
        <begin position="692"/>
        <end position="701"/>
    </location>
</feature>
<dbReference type="STRING" id="1220162.K1VRZ2"/>
<proteinExistence type="inferred from homology"/>
<dbReference type="InterPro" id="IPR040382">
    <property type="entry name" value="NOL10/Enp2"/>
</dbReference>
<dbReference type="Gene3D" id="2.130.10.10">
    <property type="entry name" value="YVTN repeat-like/Quinoprotein amine dehydrogenase"/>
    <property type="match status" value="1"/>
</dbReference>